<evidence type="ECO:0000313" key="1">
    <source>
        <dbReference type="EMBL" id="KRY59734.1"/>
    </source>
</evidence>
<keyword evidence="2" id="KW-1185">Reference proteome</keyword>
<reference evidence="1 2" key="1">
    <citation type="submission" date="2015-01" db="EMBL/GenBank/DDBJ databases">
        <title>Evolution of Trichinella species and genotypes.</title>
        <authorList>
            <person name="Korhonen P.K."/>
            <person name="Edoardo P."/>
            <person name="Giuseppe L.R."/>
            <person name="Gasser R.B."/>
        </authorList>
    </citation>
    <scope>NUCLEOTIDE SEQUENCE [LARGE SCALE GENOMIC DNA]</scope>
    <source>
        <strain evidence="1">ISS120</strain>
    </source>
</reference>
<dbReference type="EMBL" id="JYDI01000010">
    <property type="protein sequence ID" value="KRY59734.1"/>
    <property type="molecule type" value="Genomic_DNA"/>
</dbReference>
<comment type="caution">
    <text evidence="1">The sequence shown here is derived from an EMBL/GenBank/DDBJ whole genome shotgun (WGS) entry which is preliminary data.</text>
</comment>
<protein>
    <submittedName>
        <fullName evidence="1">Uncharacterized protein</fullName>
    </submittedName>
</protein>
<accession>A0A0V1DEI9</accession>
<dbReference type="OMA" id="MESTSCA"/>
<organism evidence="1 2">
    <name type="scientific">Trichinella britovi</name>
    <name type="common">Parasitic roundworm</name>
    <dbReference type="NCBI Taxonomy" id="45882"/>
    <lineage>
        <taxon>Eukaryota</taxon>
        <taxon>Metazoa</taxon>
        <taxon>Ecdysozoa</taxon>
        <taxon>Nematoda</taxon>
        <taxon>Enoplea</taxon>
        <taxon>Dorylaimia</taxon>
        <taxon>Trichinellida</taxon>
        <taxon>Trichinellidae</taxon>
        <taxon>Trichinella</taxon>
    </lineage>
</organism>
<dbReference type="Proteomes" id="UP000054653">
    <property type="component" value="Unassembled WGS sequence"/>
</dbReference>
<evidence type="ECO:0000313" key="2">
    <source>
        <dbReference type="Proteomes" id="UP000054653"/>
    </source>
</evidence>
<gene>
    <name evidence="1" type="ORF">T03_3125</name>
</gene>
<sequence>MESTSYAIFLCTRHNVAGNFSYNHDIVPGKSAQDNVLPLFILKVSGGCVLRPVRMVSRDVTGQWNSLGAIPCAVAKLRQHSIYKHRRYRCIRDQKSLCASFSPRQPALSVSFLSSSFSLFQLLVSFYPKVSPEDRMRQRSLSKTEIISSMTFIPKGSFFSSHLSQHKSSARMPYLIAKSYWLTTYEHFATV</sequence>
<proteinExistence type="predicted"/>
<feature type="non-terminal residue" evidence="1">
    <location>
        <position position="191"/>
    </location>
</feature>
<name>A0A0V1DEI9_TRIBR</name>
<dbReference type="AlphaFoldDB" id="A0A0V1DEI9"/>